<evidence type="ECO:0000313" key="1">
    <source>
        <dbReference type="EMBL" id="MBP2386500.1"/>
    </source>
</evidence>
<protein>
    <submittedName>
        <fullName evidence="1">Uncharacterized protein</fullName>
    </submittedName>
</protein>
<comment type="caution">
    <text evidence="1">The sequence shown here is derived from an EMBL/GenBank/DDBJ whole genome shotgun (WGS) entry which is preliminary data.</text>
</comment>
<evidence type="ECO:0000313" key="2">
    <source>
        <dbReference type="Proteomes" id="UP001296993"/>
    </source>
</evidence>
<sequence length="64" mass="6991">MDESTWIAVIREGGETVGYLEPVTPDYDVVQPRSVLGHIAGEPIDYLAGDELLCERGISGLMQQ</sequence>
<keyword evidence="2" id="KW-1185">Reference proteome</keyword>
<organism evidence="1 2">
    <name type="scientific">Paeniglutamicibacter kerguelensis</name>
    <dbReference type="NCBI Taxonomy" id="254788"/>
    <lineage>
        <taxon>Bacteria</taxon>
        <taxon>Bacillati</taxon>
        <taxon>Actinomycetota</taxon>
        <taxon>Actinomycetes</taxon>
        <taxon>Micrococcales</taxon>
        <taxon>Micrococcaceae</taxon>
        <taxon>Paeniglutamicibacter</taxon>
    </lineage>
</organism>
<gene>
    <name evidence="1" type="ORF">JOF47_002011</name>
</gene>
<dbReference type="Proteomes" id="UP001296993">
    <property type="component" value="Unassembled WGS sequence"/>
</dbReference>
<dbReference type="RefSeq" id="WP_209997401.1">
    <property type="nucleotide sequence ID" value="NZ_BAAAJY010000002.1"/>
</dbReference>
<accession>A0ABS4XDF4</accession>
<name>A0ABS4XDF4_9MICC</name>
<dbReference type="EMBL" id="JAGIOF010000001">
    <property type="protein sequence ID" value="MBP2386500.1"/>
    <property type="molecule type" value="Genomic_DNA"/>
</dbReference>
<reference evidence="1 2" key="1">
    <citation type="submission" date="2021-03" db="EMBL/GenBank/DDBJ databases">
        <title>Sequencing the genomes of 1000 actinobacteria strains.</title>
        <authorList>
            <person name="Klenk H.-P."/>
        </authorList>
    </citation>
    <scope>NUCLEOTIDE SEQUENCE [LARGE SCALE GENOMIC DNA]</scope>
    <source>
        <strain evidence="1 2">DSM 15797</strain>
    </source>
</reference>
<proteinExistence type="predicted"/>